<evidence type="ECO:0000256" key="1">
    <source>
        <dbReference type="SAM" id="MobiDB-lite"/>
    </source>
</evidence>
<proteinExistence type="predicted"/>
<feature type="compositionally biased region" description="Basic residues" evidence="1">
    <location>
        <begin position="166"/>
        <end position="193"/>
    </location>
</feature>
<dbReference type="AlphaFoldDB" id="A0A6C0DDP6"/>
<sequence>MSAQSTTRSKKTSIQSTSTPRLIHKLLWVSALIHSLGLNSIPEKNGQLSKPPLYFNRGRTWGSKAKSSAHEQRASILKQAVDPEKLGSFMITSTDYRKTRKPLTVRHSYGLLTNENRNYYTAGLPHYQFTNHPSLNELHVLKEQLENELEKREQRNQRYSVSRSAYRSHRSNRYSTQKVKHGSMSHQHKTSHR</sequence>
<accession>A0A6C0DDP6</accession>
<organism evidence="2">
    <name type="scientific">viral metagenome</name>
    <dbReference type="NCBI Taxonomy" id="1070528"/>
    <lineage>
        <taxon>unclassified sequences</taxon>
        <taxon>metagenomes</taxon>
        <taxon>organismal metagenomes</taxon>
    </lineage>
</organism>
<protein>
    <submittedName>
        <fullName evidence="2">Uncharacterized protein</fullName>
    </submittedName>
</protein>
<evidence type="ECO:0000313" key="2">
    <source>
        <dbReference type="EMBL" id="QHT14563.1"/>
    </source>
</evidence>
<feature type="region of interest" description="Disordered" evidence="1">
    <location>
        <begin position="150"/>
        <end position="193"/>
    </location>
</feature>
<name>A0A6C0DDP6_9ZZZZ</name>
<reference evidence="2" key="1">
    <citation type="journal article" date="2020" name="Nature">
        <title>Giant virus diversity and host interactions through global metagenomics.</title>
        <authorList>
            <person name="Schulz F."/>
            <person name="Roux S."/>
            <person name="Paez-Espino D."/>
            <person name="Jungbluth S."/>
            <person name="Walsh D.A."/>
            <person name="Denef V.J."/>
            <person name="McMahon K.D."/>
            <person name="Konstantinidis K.T."/>
            <person name="Eloe-Fadrosh E.A."/>
            <person name="Kyrpides N.C."/>
            <person name="Woyke T."/>
        </authorList>
    </citation>
    <scope>NUCLEOTIDE SEQUENCE</scope>
    <source>
        <strain evidence="2">GVMAG-M-3300023174-141</strain>
    </source>
</reference>
<dbReference type="EMBL" id="MN739586">
    <property type="protein sequence ID" value="QHT14563.1"/>
    <property type="molecule type" value="Genomic_DNA"/>
</dbReference>